<name>A0A7U2ETK8_PHANO</name>
<keyword evidence="3" id="KW-1185">Reference proteome</keyword>
<proteinExistence type="predicted"/>
<gene>
    <name evidence="2" type="ORF">JI435_084570</name>
</gene>
<protein>
    <recommendedName>
        <fullName evidence="1">FAD dependent oxidoreductase domain-containing protein</fullName>
    </recommendedName>
</protein>
<dbReference type="PANTHER" id="PTHR13847">
    <property type="entry name" value="SARCOSINE DEHYDROGENASE-RELATED"/>
    <property type="match status" value="1"/>
</dbReference>
<accession>A0A7U2ETK8</accession>
<dbReference type="VEuPathDB" id="FungiDB:JI435_084570"/>
<evidence type="ECO:0000313" key="2">
    <source>
        <dbReference type="EMBL" id="QRC92467.1"/>
    </source>
</evidence>
<dbReference type="PANTHER" id="PTHR13847:SF185">
    <property type="entry name" value="FAD DEPENDENT OXIDOREDUCTASE SUPERFAMILY (AFU_ORTHOLOGUE AFUA_3G02360)"/>
    <property type="match status" value="1"/>
</dbReference>
<dbReference type="Proteomes" id="UP000663193">
    <property type="component" value="Chromosome 2"/>
</dbReference>
<dbReference type="Pfam" id="PF01266">
    <property type="entry name" value="DAO"/>
    <property type="match status" value="1"/>
</dbReference>
<dbReference type="SUPFAM" id="SSF51971">
    <property type="entry name" value="Nucleotide-binding domain"/>
    <property type="match status" value="1"/>
</dbReference>
<evidence type="ECO:0000259" key="1">
    <source>
        <dbReference type="Pfam" id="PF01266"/>
    </source>
</evidence>
<feature type="domain" description="FAD dependent oxidoreductase" evidence="1">
    <location>
        <begin position="23"/>
        <end position="414"/>
    </location>
</feature>
<dbReference type="Gene3D" id="3.50.50.60">
    <property type="entry name" value="FAD/NAD(P)-binding domain"/>
    <property type="match status" value="1"/>
</dbReference>
<sequence>MPLAAQRMNTMSATVDSETTTTVILGSGIIGLSTAYFLSQSGNTNPRRIHLVDASPELFHCASGFAGGFLAADWFAPSVASLGALSYGLHAQLAESHNGRARWGYSDSVAISLSQDSEEAVSGSGEDWLESGTSRGQLPYHASPWEAEEGGPQWLRRTKEGAMEVISGGGTTAQIDPLRFCRWLLARCQERGVNVHNPARALSLSRDESCVLNGIRMSHDGVESELPCTRLVITSGAWSPRVFSALFPRTTTRVPISALGGHSLLIRNPHFQPTEADNGSCHAVFATDTLGFSPEWFARTGGELYLAGLTTTTIPLPDVATEVKASGESINQLKACARAMIAGVPGQDFEVLREALCFRPVTSSGRPIVSRIPDGKLGGMKTRPGAKGGVFIAAGHGAWGISHAPGTGMVLSELIEGRQTSAKIEALRFPS</sequence>
<dbReference type="InterPro" id="IPR006076">
    <property type="entry name" value="FAD-dep_OxRdtase"/>
</dbReference>
<dbReference type="Gene3D" id="3.30.9.10">
    <property type="entry name" value="D-Amino Acid Oxidase, subunit A, domain 2"/>
    <property type="match status" value="1"/>
</dbReference>
<dbReference type="EMBL" id="CP069024">
    <property type="protein sequence ID" value="QRC92467.1"/>
    <property type="molecule type" value="Genomic_DNA"/>
</dbReference>
<evidence type="ECO:0000313" key="3">
    <source>
        <dbReference type="Proteomes" id="UP000663193"/>
    </source>
</evidence>
<dbReference type="OrthoDB" id="498204at2759"/>
<dbReference type="AlphaFoldDB" id="A0A7U2ETK8"/>
<reference evidence="3" key="1">
    <citation type="journal article" date="2021" name="BMC Genomics">
        <title>Chromosome-level genome assembly and manually-curated proteome of model necrotroph Parastagonospora nodorum Sn15 reveals a genome-wide trove of candidate effector homologs, and redundancy of virulence-related functions within an accessory chromosome.</title>
        <authorList>
            <person name="Bertazzoni S."/>
            <person name="Jones D.A.B."/>
            <person name="Phan H.T."/>
            <person name="Tan K.-C."/>
            <person name="Hane J.K."/>
        </authorList>
    </citation>
    <scope>NUCLEOTIDE SEQUENCE [LARGE SCALE GENOMIC DNA]</scope>
    <source>
        <strain evidence="3">SN15 / ATCC MYA-4574 / FGSC 10173)</strain>
    </source>
</reference>
<dbReference type="InterPro" id="IPR036188">
    <property type="entry name" value="FAD/NAD-bd_sf"/>
</dbReference>
<organism evidence="2 3">
    <name type="scientific">Phaeosphaeria nodorum (strain SN15 / ATCC MYA-4574 / FGSC 10173)</name>
    <name type="common">Glume blotch fungus</name>
    <name type="synonym">Parastagonospora nodorum</name>
    <dbReference type="NCBI Taxonomy" id="321614"/>
    <lineage>
        <taxon>Eukaryota</taxon>
        <taxon>Fungi</taxon>
        <taxon>Dikarya</taxon>
        <taxon>Ascomycota</taxon>
        <taxon>Pezizomycotina</taxon>
        <taxon>Dothideomycetes</taxon>
        <taxon>Pleosporomycetidae</taxon>
        <taxon>Pleosporales</taxon>
        <taxon>Pleosporineae</taxon>
        <taxon>Phaeosphaeriaceae</taxon>
        <taxon>Parastagonospora</taxon>
    </lineage>
</organism>